<name>A0A1C4ZDL4_9ACTN</name>
<organism evidence="2 3">
    <name type="scientific">Micromonospora chokoriensis</name>
    <dbReference type="NCBI Taxonomy" id="356851"/>
    <lineage>
        <taxon>Bacteria</taxon>
        <taxon>Bacillati</taxon>
        <taxon>Actinomycetota</taxon>
        <taxon>Actinomycetes</taxon>
        <taxon>Micromonosporales</taxon>
        <taxon>Micromonosporaceae</taxon>
        <taxon>Micromonospora</taxon>
    </lineage>
</organism>
<evidence type="ECO:0000313" key="3">
    <source>
        <dbReference type="Proteomes" id="UP000198224"/>
    </source>
</evidence>
<dbReference type="Pfam" id="PF13560">
    <property type="entry name" value="HTH_31"/>
    <property type="match status" value="1"/>
</dbReference>
<evidence type="ECO:0000259" key="1">
    <source>
        <dbReference type="PROSITE" id="PS50943"/>
    </source>
</evidence>
<dbReference type="Gene3D" id="1.10.260.40">
    <property type="entry name" value="lambda repressor-like DNA-binding domains"/>
    <property type="match status" value="1"/>
</dbReference>
<gene>
    <name evidence="2" type="ORF">GA0070612_6247</name>
</gene>
<sequence length="294" mass="32680">MADDMGSTVPRRQLGRALRDLRTEAGATLDAVAEALECSRQKVWRIESGLGSVRGVDVRAMCELYGATGELTRALTALAGETKAKGWWHAYGDAVPEWFELYVGLESAASRLRFYKNSLVPGILQSRDYARGIYRIDQPDMSDDDRERAVDLRLQRQSLLTRRLPRAPQVQVVLCESVLLRPVDDAETMAGQLHHLLAMTRMSNVSIRILPLTAGPHYGAVGGEFVLLDFPLGNRSTPEPPVVYSESWTGSLYLDRPAEFAAYEKVWAGLLDRSLDEGQSFQLINKIIGEVHHG</sequence>
<dbReference type="InterPro" id="IPR043917">
    <property type="entry name" value="DUF5753"/>
</dbReference>
<dbReference type="SMART" id="SM00530">
    <property type="entry name" value="HTH_XRE"/>
    <property type="match status" value="1"/>
</dbReference>
<dbReference type="Proteomes" id="UP000198224">
    <property type="component" value="Chromosome I"/>
</dbReference>
<dbReference type="CDD" id="cd00093">
    <property type="entry name" value="HTH_XRE"/>
    <property type="match status" value="1"/>
</dbReference>
<dbReference type="Pfam" id="PF19054">
    <property type="entry name" value="DUF5753"/>
    <property type="match status" value="1"/>
</dbReference>
<dbReference type="SUPFAM" id="SSF47413">
    <property type="entry name" value="lambda repressor-like DNA-binding domains"/>
    <property type="match status" value="1"/>
</dbReference>
<dbReference type="AlphaFoldDB" id="A0A1C4ZDL4"/>
<keyword evidence="3" id="KW-1185">Reference proteome</keyword>
<protein>
    <submittedName>
        <fullName evidence="2">Helix-turn-helix domain-containing protein</fullName>
    </submittedName>
</protein>
<feature type="domain" description="HTH cro/C1-type" evidence="1">
    <location>
        <begin position="18"/>
        <end position="71"/>
    </location>
</feature>
<dbReference type="PROSITE" id="PS50943">
    <property type="entry name" value="HTH_CROC1"/>
    <property type="match status" value="1"/>
</dbReference>
<proteinExistence type="predicted"/>
<accession>A0A1C4ZDL4</accession>
<dbReference type="EMBL" id="LT607409">
    <property type="protein sequence ID" value="SCF30946.1"/>
    <property type="molecule type" value="Genomic_DNA"/>
</dbReference>
<dbReference type="GO" id="GO:0003677">
    <property type="term" value="F:DNA binding"/>
    <property type="evidence" value="ECO:0007669"/>
    <property type="project" value="InterPro"/>
</dbReference>
<evidence type="ECO:0000313" key="2">
    <source>
        <dbReference type="EMBL" id="SCF30946.1"/>
    </source>
</evidence>
<dbReference type="InterPro" id="IPR001387">
    <property type="entry name" value="Cro/C1-type_HTH"/>
</dbReference>
<dbReference type="InterPro" id="IPR010982">
    <property type="entry name" value="Lambda_DNA-bd_dom_sf"/>
</dbReference>
<reference evidence="3" key="1">
    <citation type="submission" date="2016-06" db="EMBL/GenBank/DDBJ databases">
        <authorList>
            <person name="Varghese N."/>
            <person name="Submissions Spin"/>
        </authorList>
    </citation>
    <scope>NUCLEOTIDE SEQUENCE [LARGE SCALE GENOMIC DNA]</scope>
    <source>
        <strain evidence="3">DSM 45160</strain>
    </source>
</reference>